<keyword evidence="8" id="KW-0812">Transmembrane</keyword>
<feature type="compositionally biased region" description="Low complexity" evidence="7">
    <location>
        <begin position="1054"/>
        <end position="1069"/>
    </location>
</feature>
<keyword evidence="11" id="KW-1185">Reference proteome</keyword>
<keyword evidence="5" id="KW-0862">Zinc</keyword>
<dbReference type="VEuPathDB" id="FungiDB:PSTT_10599"/>
<feature type="compositionally biased region" description="Low complexity" evidence="7">
    <location>
        <begin position="42"/>
        <end position="55"/>
    </location>
</feature>
<feature type="domain" description="RING-type" evidence="9">
    <location>
        <begin position="340"/>
        <end position="394"/>
    </location>
</feature>
<feature type="region of interest" description="Disordered" evidence="7">
    <location>
        <begin position="1630"/>
        <end position="1649"/>
    </location>
</feature>
<dbReference type="InterPro" id="IPR001841">
    <property type="entry name" value="Znf_RING"/>
</dbReference>
<evidence type="ECO:0000256" key="3">
    <source>
        <dbReference type="ARBA" id="ARBA00022771"/>
    </source>
</evidence>
<evidence type="ECO:0000256" key="7">
    <source>
        <dbReference type="SAM" id="MobiDB-lite"/>
    </source>
</evidence>
<feature type="domain" description="RING-type" evidence="9">
    <location>
        <begin position="122"/>
        <end position="176"/>
    </location>
</feature>
<feature type="compositionally biased region" description="Low complexity" evidence="7">
    <location>
        <begin position="1334"/>
        <end position="1347"/>
    </location>
</feature>
<protein>
    <recommendedName>
        <fullName evidence="9">RING-type domain-containing protein</fullName>
    </recommendedName>
</protein>
<reference evidence="10 11" key="1">
    <citation type="submission" date="2017-12" db="EMBL/GenBank/DDBJ databases">
        <title>Gene loss provides genomic basis for host adaptation in cereal stripe rust fungi.</title>
        <authorList>
            <person name="Xia C."/>
        </authorList>
    </citation>
    <scope>NUCLEOTIDE SEQUENCE [LARGE SCALE GENOMIC DNA]</scope>
    <source>
        <strain evidence="10 11">93TX-2</strain>
    </source>
</reference>
<feature type="domain" description="RING-type" evidence="9">
    <location>
        <begin position="1403"/>
        <end position="1457"/>
    </location>
</feature>
<dbReference type="EMBL" id="PKSM01000055">
    <property type="protein sequence ID" value="POW19051.1"/>
    <property type="molecule type" value="Genomic_DNA"/>
</dbReference>
<feature type="compositionally biased region" description="Basic and acidic residues" evidence="7">
    <location>
        <begin position="1630"/>
        <end position="1639"/>
    </location>
</feature>
<feature type="non-terminal residue" evidence="10">
    <location>
        <position position="1815"/>
    </location>
</feature>
<feature type="domain" description="RING-type" evidence="9">
    <location>
        <begin position="1659"/>
        <end position="1713"/>
    </location>
</feature>
<dbReference type="UniPathway" id="UPA00143"/>
<dbReference type="GO" id="GO:0051603">
    <property type="term" value="P:proteolysis involved in protein catabolic process"/>
    <property type="evidence" value="ECO:0007669"/>
    <property type="project" value="UniProtKB-ARBA"/>
</dbReference>
<evidence type="ECO:0000256" key="1">
    <source>
        <dbReference type="ARBA" id="ARBA00004906"/>
    </source>
</evidence>
<keyword evidence="2" id="KW-0479">Metal-binding</keyword>
<dbReference type="Pfam" id="PF12678">
    <property type="entry name" value="zf-rbx1"/>
    <property type="match status" value="6"/>
</dbReference>
<dbReference type="VEuPathDB" id="FungiDB:PSTT_03172"/>
<dbReference type="SMART" id="SM00184">
    <property type="entry name" value="RING"/>
    <property type="match status" value="6"/>
</dbReference>
<dbReference type="InterPro" id="IPR013083">
    <property type="entry name" value="Znf_RING/FYVE/PHD"/>
</dbReference>
<keyword evidence="3 6" id="KW-0863">Zinc-finger</keyword>
<dbReference type="GO" id="GO:0008270">
    <property type="term" value="F:zinc ion binding"/>
    <property type="evidence" value="ECO:0007669"/>
    <property type="project" value="UniProtKB-KW"/>
</dbReference>
<dbReference type="PROSITE" id="PS50089">
    <property type="entry name" value="ZF_RING_2"/>
    <property type="match status" value="6"/>
</dbReference>
<dbReference type="Proteomes" id="UP000238274">
    <property type="component" value="Unassembled WGS sequence"/>
</dbReference>
<sequence length="1815" mass="202649">LTGSSLGFDSIPDRIRPSPALADRDGEGDESLPSSHTISIEPSLSTGSPTTLSRSADWAHFPAPGNHNSNEPDGAIELQALGTERAKEKDEKPRRRPARASFEGSSSTRLIDKESQSKMDTCAICLDEFDIAALEDEKSVPDQAPLRRLIACSHTYHRKCIDTWLADRTKTCPHCRTRSKDDDIARVRQNPVLNLYQDTQIMITHYHQRHRTACSFYIIMPLLTTILIIIWTIGLWLYLTPLSDWDDLAYTIGLDLIRSRTERPSPALADRDGEGDESLPSPPNLDRAWSIDRISNNTGGAIELQALGIERAKEMDEKRDEGHRGSFEGSSREPINDGTCAICLDEFDIAALEDEKSVPDQAPLRRLIACSHTYHRKCIDTWLADRTKTCPHCRTRSKDDGIARIRRNPVLNLYQDVHTEITHYHQRHRTACSFYIIMPLLSTIFIFILTIGLWLYTTPFPDWEDFAYSKQSPFIKKSLDQRLKAQDLSIRNSSPQQLQKSLESCRKTLSTSGFLTTSETYIILKQFESKLLTRLNQISTEQSTNNEHQQHQQSSSVGNSYSTIKKNLYDHNELNHSRSIGPEGIVGFKRRLIQEQSFVPTSDSLLAGMSMSQSIRLQEQNLSRERELATTESLSRLNIGSSRGMESGRMCGYEGDGGGNGASQFQQGCGDPEGEGEEDEDEIILDENDQPDVQRAWELAYQAGFSRGPGDLPQRIIFGFDLAQPEVIRPSLGQFVEPAHGGDESCPPFTQSQSSHVSEQDLRQYCHPPVHCDSNEPVGSQINDLSSKETFDATLDCSWYCGTTEIVTERPMWDQIPRPSSEGSSTRVLDNPRGPNWIECAVCLIEFDITALDDEKLVPGQPPLRKLVACHHTFHQECIDQWLRDPRKTCPHCRAPSKDDGIFRLNPGPDLSGPIGSNFQRDVDRRIIDSHGNIVYSEPCFLRYVIPVLGSLFWVILILVLLHLSHIYHWHVTLMTSFKDGSYVHTLAAVIQVLPSTRDLGMSYWLLFLLLTGSSFGFDSPQHQIRQSLGQLSEPAHGGAESLPSFHATSIEPDLSSLSPPTLPQSGLSTHNPSPTHRNSNEPGTVGLRTIVSERPKAEEHIRRPSIEGTSICVGDKPRGQNWIGCAVCMEEFDITALKDEKLVPSQAPLRQLVACHHTYHKECIDTWLRDPRNTCPHCRTPSTDDDIIRVKPSPDFASTVIQERYTGPLATRPSESPCFGATVAIFVILIWAAVVFEMIRASHYNHPSYHPYTREEENSVPVTLAFESGNRPDPEAQIRCQTSMPRLTGSSFGFDSPQHQIRRSLGQLSEPAHGGAESLPSFHAISIEPCLPTGSPTTLSPSGLSTHNPSPTHRNSNEPGTVELQTIVIERPKAEEKIPRPSSGGTSIRVVENPRGPNWIECAVCMEEFDIRALEDEKLVPDQAPLRKLRACPHTFHRECIDTWLRDPAKTCPHCRTPSTDDDIIRVKPSPDFTSTDIEERYTGLFESRPSESLCFRASVAIFSVLMWGAIAYGMICASHWHPEYHEYPSVDAGIRNGLLLTGSSFGFDSPQHQIRPSLGQLSEPAHGGAESLPSFHAITIEPCLPTGSPPTLSLPESGSPTHIPEPVHHDSNEPGAAELQTIVTERPKAEAQIRRPSSEGTSTRVVDNPRGPNWIECAVCLEEFDITALEDPTLVPDQAPLRQLVACRHTFHKECIDEWLQNPTKTCPHCRTPSTDDGIIRVNPTFAMDIEDRYLHPPAPRPSESLCFRITLITICIINSNLNNLFCFQVNMKNKTSALVHNIGLRETGHGPDPEAQLPCQTGMPRFMYPPVE</sequence>
<evidence type="ECO:0000256" key="5">
    <source>
        <dbReference type="ARBA" id="ARBA00022833"/>
    </source>
</evidence>
<dbReference type="PANTHER" id="PTHR14155">
    <property type="entry name" value="RING FINGER DOMAIN-CONTAINING"/>
    <property type="match status" value="1"/>
</dbReference>
<dbReference type="VEuPathDB" id="FungiDB:PSTT_16502"/>
<dbReference type="InterPro" id="IPR053238">
    <property type="entry name" value="RING-H2_zinc_finger"/>
</dbReference>
<organism evidence="10 11">
    <name type="scientific">Puccinia striiformis</name>
    <dbReference type="NCBI Taxonomy" id="27350"/>
    <lineage>
        <taxon>Eukaryota</taxon>
        <taxon>Fungi</taxon>
        <taxon>Dikarya</taxon>
        <taxon>Basidiomycota</taxon>
        <taxon>Pucciniomycotina</taxon>
        <taxon>Pucciniomycetes</taxon>
        <taxon>Pucciniales</taxon>
        <taxon>Pucciniaceae</taxon>
        <taxon>Puccinia</taxon>
    </lineage>
</organism>
<comment type="caution">
    <text evidence="10">The sequence shown here is derived from an EMBL/GenBank/DDBJ whole genome shotgun (WGS) entry which is preliminary data.</text>
</comment>
<feature type="compositionally biased region" description="Polar residues" evidence="7">
    <location>
        <begin position="1348"/>
        <end position="1360"/>
    </location>
</feature>
<keyword evidence="4" id="KW-0833">Ubl conjugation pathway</keyword>
<feature type="transmembrane region" description="Helical" evidence="8">
    <location>
        <begin position="941"/>
        <end position="962"/>
    </location>
</feature>
<evidence type="ECO:0000256" key="2">
    <source>
        <dbReference type="ARBA" id="ARBA00022723"/>
    </source>
</evidence>
<feature type="transmembrane region" description="Helical" evidence="8">
    <location>
        <begin position="1220"/>
        <end position="1240"/>
    </location>
</feature>
<dbReference type="InterPro" id="IPR024766">
    <property type="entry name" value="Znf_RING_H2"/>
</dbReference>
<feature type="region of interest" description="Disordered" evidence="7">
    <location>
        <begin position="1054"/>
        <end position="1086"/>
    </location>
</feature>
<dbReference type="VEuPathDB" id="FungiDB:PSHT_05111"/>
<proteinExistence type="predicted"/>
<keyword evidence="8" id="KW-1133">Transmembrane helix</keyword>
<feature type="transmembrane region" description="Helical" evidence="8">
    <location>
        <begin position="434"/>
        <end position="456"/>
    </location>
</feature>
<feature type="transmembrane region" description="Helical" evidence="8">
    <location>
        <begin position="216"/>
        <end position="239"/>
    </location>
</feature>
<feature type="region of interest" description="Disordered" evidence="7">
    <location>
        <begin position="263"/>
        <end position="289"/>
    </location>
</feature>
<evidence type="ECO:0000259" key="9">
    <source>
        <dbReference type="PROSITE" id="PS50089"/>
    </source>
</evidence>
<keyword evidence="8" id="KW-0472">Membrane</keyword>
<evidence type="ECO:0000313" key="10">
    <source>
        <dbReference type="EMBL" id="POW19051.1"/>
    </source>
</evidence>
<dbReference type="PANTHER" id="PTHR14155:SF627">
    <property type="entry name" value="OS06G0192800 PROTEIN"/>
    <property type="match status" value="1"/>
</dbReference>
<evidence type="ECO:0000313" key="11">
    <source>
        <dbReference type="Proteomes" id="UP000238274"/>
    </source>
</evidence>
<dbReference type="GO" id="GO:0016567">
    <property type="term" value="P:protein ubiquitination"/>
    <property type="evidence" value="ECO:0007669"/>
    <property type="project" value="UniProtKB-UniPathway"/>
</dbReference>
<feature type="region of interest" description="Disordered" evidence="7">
    <location>
        <begin position="659"/>
        <end position="679"/>
    </location>
</feature>
<feature type="region of interest" description="Disordered" evidence="7">
    <location>
        <begin position="1334"/>
        <end position="1360"/>
    </location>
</feature>
<evidence type="ECO:0000256" key="4">
    <source>
        <dbReference type="ARBA" id="ARBA00022786"/>
    </source>
</evidence>
<evidence type="ECO:0000256" key="8">
    <source>
        <dbReference type="SAM" id="Phobius"/>
    </source>
</evidence>
<dbReference type="Gene3D" id="3.30.40.10">
    <property type="entry name" value="Zinc/RING finger domain, C3HC4 (zinc finger)"/>
    <property type="match status" value="6"/>
</dbReference>
<feature type="domain" description="RING-type" evidence="9">
    <location>
        <begin position="1126"/>
        <end position="1180"/>
    </location>
</feature>
<gene>
    <name evidence="10" type="ORF">PSHT_05111</name>
</gene>
<name>A0A2S4WBC6_9BASI</name>
<feature type="compositionally biased region" description="Polar residues" evidence="7">
    <location>
        <begin position="1070"/>
        <end position="1083"/>
    </location>
</feature>
<dbReference type="OrthoDB" id="2504819at2759"/>
<feature type="domain" description="RING-type" evidence="9">
    <location>
        <begin position="840"/>
        <end position="894"/>
    </location>
</feature>
<comment type="pathway">
    <text evidence="1">Protein modification; protein ubiquitination.</text>
</comment>
<dbReference type="SUPFAM" id="SSF57850">
    <property type="entry name" value="RING/U-box"/>
    <property type="match status" value="6"/>
</dbReference>
<feature type="compositionally biased region" description="Basic and acidic residues" evidence="7">
    <location>
        <begin position="84"/>
        <end position="93"/>
    </location>
</feature>
<evidence type="ECO:0000256" key="6">
    <source>
        <dbReference type="PROSITE-ProRule" id="PRU00175"/>
    </source>
</evidence>
<reference evidence="11" key="3">
    <citation type="journal article" date="2018" name="Mol. Plant Microbe Interact.">
        <title>Genome sequence resources for the wheat stripe rust pathogen (Puccinia striiformis f. sp. tritici) and the barley stripe rust pathogen (Puccinia striiformis f. sp. hordei).</title>
        <authorList>
            <person name="Xia C."/>
            <person name="Wang M."/>
            <person name="Yin C."/>
            <person name="Cornejo O.E."/>
            <person name="Hulbert S.H."/>
            <person name="Chen X."/>
        </authorList>
    </citation>
    <scope>NUCLEOTIDE SEQUENCE [LARGE SCALE GENOMIC DNA]</scope>
    <source>
        <strain evidence="11">93TX-2</strain>
    </source>
</reference>
<feature type="region of interest" description="Disordered" evidence="7">
    <location>
        <begin position="314"/>
        <end position="333"/>
    </location>
</feature>
<reference evidence="11" key="2">
    <citation type="journal article" date="2018" name="BMC Genomics">
        <title>Genomic insights into host adaptation between the wheat stripe rust pathogen (Puccinia striiformis f. sp. tritici) and the barley stripe rust pathogen (Puccinia striiformis f. sp. hordei).</title>
        <authorList>
            <person name="Xia C."/>
            <person name="Wang M."/>
            <person name="Yin C."/>
            <person name="Cornejo O.E."/>
            <person name="Hulbert S.H."/>
            <person name="Chen X."/>
        </authorList>
    </citation>
    <scope>NUCLEOTIDE SEQUENCE [LARGE SCALE GENOMIC DNA]</scope>
    <source>
        <strain evidence="11">93TX-2</strain>
    </source>
</reference>
<feature type="non-terminal residue" evidence="10">
    <location>
        <position position="1"/>
    </location>
</feature>
<feature type="region of interest" description="Disordered" evidence="7">
    <location>
        <begin position="1"/>
        <end position="110"/>
    </location>
</feature>
<accession>A0A2S4WBC6</accession>